<keyword evidence="3" id="KW-1185">Reference proteome</keyword>
<feature type="compositionally biased region" description="Basic and acidic residues" evidence="1">
    <location>
        <begin position="11"/>
        <end position="22"/>
    </location>
</feature>
<dbReference type="RefSeq" id="WP_147926843.1">
    <property type="nucleotide sequence ID" value="NZ_VKAC01000007.1"/>
</dbReference>
<protein>
    <submittedName>
        <fullName evidence="2">Uncharacterized protein</fullName>
    </submittedName>
</protein>
<evidence type="ECO:0000313" key="3">
    <source>
        <dbReference type="Proteomes" id="UP000321234"/>
    </source>
</evidence>
<evidence type="ECO:0000256" key="1">
    <source>
        <dbReference type="SAM" id="MobiDB-lite"/>
    </source>
</evidence>
<accession>A0A5C8ZD99</accession>
<evidence type="ECO:0000313" key="2">
    <source>
        <dbReference type="EMBL" id="TXR55787.1"/>
    </source>
</evidence>
<gene>
    <name evidence="2" type="ORF">FMM08_13280</name>
</gene>
<feature type="compositionally biased region" description="Gly residues" evidence="1">
    <location>
        <begin position="228"/>
        <end position="237"/>
    </location>
</feature>
<reference evidence="2 3" key="1">
    <citation type="submission" date="2019-07" db="EMBL/GenBank/DDBJ databases">
        <title>Quadrisphaera sp. strain DD2A genome sequencing and assembly.</title>
        <authorList>
            <person name="Kim I."/>
        </authorList>
    </citation>
    <scope>NUCLEOTIDE SEQUENCE [LARGE SCALE GENOMIC DNA]</scope>
    <source>
        <strain evidence="2 3">DD2A</strain>
    </source>
</reference>
<proteinExistence type="predicted"/>
<feature type="region of interest" description="Disordered" evidence="1">
    <location>
        <begin position="1"/>
        <end position="26"/>
    </location>
</feature>
<name>A0A5C8ZD99_9ACTN</name>
<dbReference type="EMBL" id="VKAC01000007">
    <property type="protein sequence ID" value="TXR55787.1"/>
    <property type="molecule type" value="Genomic_DNA"/>
</dbReference>
<dbReference type="OrthoDB" id="9882770at2"/>
<dbReference type="Proteomes" id="UP000321234">
    <property type="component" value="Unassembled WGS sequence"/>
</dbReference>
<feature type="region of interest" description="Disordered" evidence="1">
    <location>
        <begin position="223"/>
        <end position="245"/>
    </location>
</feature>
<organism evidence="2 3">
    <name type="scientific">Quadrisphaera setariae</name>
    <dbReference type="NCBI Taxonomy" id="2593304"/>
    <lineage>
        <taxon>Bacteria</taxon>
        <taxon>Bacillati</taxon>
        <taxon>Actinomycetota</taxon>
        <taxon>Actinomycetes</taxon>
        <taxon>Kineosporiales</taxon>
        <taxon>Kineosporiaceae</taxon>
        <taxon>Quadrisphaera</taxon>
    </lineage>
</organism>
<sequence>MQTESEPGSGPERDPQEAREGQPRLPRRGVLALTVLGAVTLVTALVGSASSWGQAEVPRPGVSGGLGIGVGGPPGAPAPYGVTGCERPADASSVDVAVTARALGPSGGTAATLGGADGGLQVGASVRDLAGYAAQGVPPCGVVQVTVYLHDSASGSVPGSLQQASRPLEVAGAGGRGGVVAVDWRTWEASLPEGARSGDLQEQASWLVTLVDPVPGAYRLTGRVSAAGGPGEAGGSGQPSSGDVEVLLDITPHAG</sequence>
<dbReference type="AlphaFoldDB" id="A0A5C8ZD99"/>
<comment type="caution">
    <text evidence="2">The sequence shown here is derived from an EMBL/GenBank/DDBJ whole genome shotgun (WGS) entry which is preliminary data.</text>
</comment>